<dbReference type="GO" id="GO:0007018">
    <property type="term" value="P:microtubule-based movement"/>
    <property type="evidence" value="ECO:0007669"/>
    <property type="project" value="InterPro"/>
</dbReference>
<feature type="compositionally biased region" description="Low complexity" evidence="10">
    <location>
        <begin position="301"/>
        <end position="326"/>
    </location>
</feature>
<dbReference type="Gene3D" id="3.40.850.10">
    <property type="entry name" value="Kinesin motor domain"/>
    <property type="match status" value="1"/>
</dbReference>
<dbReference type="InterPro" id="IPR001752">
    <property type="entry name" value="Kinesin_motor_dom"/>
</dbReference>
<dbReference type="SMART" id="SM00033">
    <property type="entry name" value="CH"/>
    <property type="match status" value="1"/>
</dbReference>
<dbReference type="SUPFAM" id="SSF52540">
    <property type="entry name" value="P-loop containing nucleoside triphosphate hydrolases"/>
    <property type="match status" value="1"/>
</dbReference>
<dbReference type="GO" id="GO:0032432">
    <property type="term" value="C:actin filament bundle"/>
    <property type="evidence" value="ECO:0007669"/>
    <property type="project" value="TreeGrafter"/>
</dbReference>
<evidence type="ECO:0000256" key="2">
    <source>
        <dbReference type="ARBA" id="ARBA00011385"/>
    </source>
</evidence>
<dbReference type="GO" id="GO:0008017">
    <property type="term" value="F:microtubule binding"/>
    <property type="evidence" value="ECO:0007669"/>
    <property type="project" value="InterPro"/>
</dbReference>
<evidence type="ECO:0000256" key="9">
    <source>
        <dbReference type="PROSITE-ProRule" id="PRU00283"/>
    </source>
</evidence>
<keyword evidence="14" id="KW-1185">Reference proteome</keyword>
<evidence type="ECO:0000259" key="11">
    <source>
        <dbReference type="PROSITE" id="PS50021"/>
    </source>
</evidence>
<evidence type="ECO:0000256" key="6">
    <source>
        <dbReference type="ARBA" id="ARBA00022840"/>
    </source>
</evidence>
<dbReference type="GO" id="GO:0051017">
    <property type="term" value="P:actin filament bundle assembly"/>
    <property type="evidence" value="ECO:0007669"/>
    <property type="project" value="InterPro"/>
</dbReference>
<evidence type="ECO:0000256" key="1">
    <source>
        <dbReference type="ARBA" id="ARBA00010899"/>
    </source>
</evidence>
<dbReference type="InterPro" id="IPR039959">
    <property type="entry name" value="Fimbrin/Plastin"/>
</dbReference>
<keyword evidence="8" id="KW-0009">Actin-binding</keyword>
<evidence type="ECO:0000313" key="13">
    <source>
        <dbReference type="EMBL" id="EEC70757.1"/>
    </source>
</evidence>
<dbReference type="InterPro" id="IPR001715">
    <property type="entry name" value="CH_dom"/>
</dbReference>
<comment type="similarity">
    <text evidence="1">Belongs to the TRAFAC class myosin-kinesin ATPase superfamily. Kinesin family. KIN-14 subfamily.</text>
</comment>
<proteinExistence type="inferred from homology"/>
<reference evidence="13 14" key="1">
    <citation type="journal article" date="2005" name="PLoS Biol.">
        <title>The genomes of Oryza sativa: a history of duplications.</title>
        <authorList>
            <person name="Yu J."/>
            <person name="Wang J."/>
            <person name="Lin W."/>
            <person name="Li S."/>
            <person name="Li H."/>
            <person name="Zhou J."/>
            <person name="Ni P."/>
            <person name="Dong W."/>
            <person name="Hu S."/>
            <person name="Zeng C."/>
            <person name="Zhang J."/>
            <person name="Zhang Y."/>
            <person name="Li R."/>
            <person name="Xu Z."/>
            <person name="Li S."/>
            <person name="Li X."/>
            <person name="Zheng H."/>
            <person name="Cong L."/>
            <person name="Lin L."/>
            <person name="Yin J."/>
            <person name="Geng J."/>
            <person name="Li G."/>
            <person name="Shi J."/>
            <person name="Liu J."/>
            <person name="Lv H."/>
            <person name="Li J."/>
            <person name="Wang J."/>
            <person name="Deng Y."/>
            <person name="Ran L."/>
            <person name="Shi X."/>
            <person name="Wang X."/>
            <person name="Wu Q."/>
            <person name="Li C."/>
            <person name="Ren X."/>
            <person name="Wang J."/>
            <person name="Wang X."/>
            <person name="Li D."/>
            <person name="Liu D."/>
            <person name="Zhang X."/>
            <person name="Ji Z."/>
            <person name="Zhao W."/>
            <person name="Sun Y."/>
            <person name="Zhang Z."/>
            <person name="Bao J."/>
            <person name="Han Y."/>
            <person name="Dong L."/>
            <person name="Ji J."/>
            <person name="Chen P."/>
            <person name="Wu S."/>
            <person name="Liu J."/>
            <person name="Xiao Y."/>
            <person name="Bu D."/>
            <person name="Tan J."/>
            <person name="Yang L."/>
            <person name="Ye C."/>
            <person name="Zhang J."/>
            <person name="Xu J."/>
            <person name="Zhou Y."/>
            <person name="Yu Y."/>
            <person name="Zhang B."/>
            <person name="Zhuang S."/>
            <person name="Wei H."/>
            <person name="Liu B."/>
            <person name="Lei M."/>
            <person name="Yu H."/>
            <person name="Li Y."/>
            <person name="Xu H."/>
            <person name="Wei S."/>
            <person name="He X."/>
            <person name="Fang L."/>
            <person name="Zhang Z."/>
            <person name="Zhang Y."/>
            <person name="Huang X."/>
            <person name="Su Z."/>
            <person name="Tong W."/>
            <person name="Li J."/>
            <person name="Tong Z."/>
            <person name="Li S."/>
            <person name="Ye J."/>
            <person name="Wang L."/>
            <person name="Fang L."/>
            <person name="Lei T."/>
            <person name="Chen C."/>
            <person name="Chen H."/>
            <person name="Xu Z."/>
            <person name="Li H."/>
            <person name="Huang H."/>
            <person name="Zhang F."/>
            <person name="Xu H."/>
            <person name="Li N."/>
            <person name="Zhao C."/>
            <person name="Li S."/>
            <person name="Dong L."/>
            <person name="Huang Y."/>
            <person name="Li L."/>
            <person name="Xi Y."/>
            <person name="Qi Q."/>
            <person name="Li W."/>
            <person name="Zhang B."/>
            <person name="Hu W."/>
            <person name="Zhang Y."/>
            <person name="Tian X."/>
            <person name="Jiao Y."/>
            <person name="Liang X."/>
            <person name="Jin J."/>
            <person name="Gao L."/>
            <person name="Zheng W."/>
            <person name="Hao B."/>
            <person name="Liu S."/>
            <person name="Wang W."/>
            <person name="Yuan L."/>
            <person name="Cao M."/>
            <person name="McDermott J."/>
            <person name="Samudrala R."/>
            <person name="Wang J."/>
            <person name="Wong G.K."/>
            <person name="Yang H."/>
        </authorList>
    </citation>
    <scope>NUCLEOTIDE SEQUENCE [LARGE SCALE GENOMIC DNA]</scope>
    <source>
        <strain evidence="14">cv. 93-11</strain>
    </source>
</reference>
<dbReference type="SMART" id="SM00129">
    <property type="entry name" value="KISc"/>
    <property type="match status" value="1"/>
</dbReference>
<dbReference type="GO" id="GO:0005874">
    <property type="term" value="C:microtubule"/>
    <property type="evidence" value="ECO:0007669"/>
    <property type="project" value="UniProtKB-KW"/>
</dbReference>
<dbReference type="Proteomes" id="UP000007015">
    <property type="component" value="Chromosome 1"/>
</dbReference>
<dbReference type="InterPro" id="IPR027417">
    <property type="entry name" value="P-loop_NTPase"/>
</dbReference>
<dbReference type="InterPro" id="IPR036961">
    <property type="entry name" value="Kinesin_motor_dom_sf"/>
</dbReference>
<evidence type="ECO:0000259" key="12">
    <source>
        <dbReference type="PROSITE" id="PS50067"/>
    </source>
</evidence>
<evidence type="ECO:0000256" key="3">
    <source>
        <dbReference type="ARBA" id="ARBA00022701"/>
    </source>
</evidence>
<dbReference type="GO" id="GO:0005884">
    <property type="term" value="C:actin filament"/>
    <property type="evidence" value="ECO:0007669"/>
    <property type="project" value="TreeGrafter"/>
</dbReference>
<evidence type="ECO:0000256" key="4">
    <source>
        <dbReference type="ARBA" id="ARBA00022737"/>
    </source>
</evidence>
<comment type="subunit">
    <text evidence="2">Interacts with F-actin.</text>
</comment>
<dbReference type="PROSITE" id="PS50067">
    <property type="entry name" value="KINESIN_MOTOR_2"/>
    <property type="match status" value="1"/>
</dbReference>
<dbReference type="SUPFAM" id="SSF47576">
    <property type="entry name" value="Calponin-homology domain, CH-domain"/>
    <property type="match status" value="1"/>
</dbReference>
<feature type="domain" description="Calponin-homology (CH)" evidence="11">
    <location>
        <begin position="179"/>
        <end position="287"/>
    </location>
</feature>
<dbReference type="HOGENOM" id="CLU_853603_0_0_1"/>
<keyword evidence="3" id="KW-0493">Microtubule</keyword>
<dbReference type="GO" id="GO:0051639">
    <property type="term" value="P:actin filament network formation"/>
    <property type="evidence" value="ECO:0007669"/>
    <property type="project" value="TreeGrafter"/>
</dbReference>
<evidence type="ECO:0000313" key="14">
    <source>
        <dbReference type="Proteomes" id="UP000007015"/>
    </source>
</evidence>
<dbReference type="EMBL" id="CM000126">
    <property type="protein sequence ID" value="EEC70757.1"/>
    <property type="molecule type" value="Genomic_DNA"/>
</dbReference>
<dbReference type="Gene3D" id="1.10.418.10">
    <property type="entry name" value="Calponin-like domain"/>
    <property type="match status" value="1"/>
</dbReference>
<name>B8A8Z1_ORYSI</name>
<dbReference type="PANTHER" id="PTHR19961">
    <property type="entry name" value="FIMBRIN/PLASTIN"/>
    <property type="match status" value="1"/>
</dbReference>
<evidence type="ECO:0000256" key="5">
    <source>
        <dbReference type="ARBA" id="ARBA00022741"/>
    </source>
</evidence>
<dbReference type="STRING" id="39946.B8A8Z1"/>
<dbReference type="Pfam" id="PF00225">
    <property type="entry name" value="Kinesin"/>
    <property type="match status" value="1"/>
</dbReference>
<keyword evidence="6 9" id="KW-0067">ATP-binding</keyword>
<dbReference type="GO" id="GO:0003777">
    <property type="term" value="F:microtubule motor activity"/>
    <property type="evidence" value="ECO:0007669"/>
    <property type="project" value="InterPro"/>
</dbReference>
<evidence type="ECO:0000256" key="8">
    <source>
        <dbReference type="ARBA" id="ARBA00023203"/>
    </source>
</evidence>
<keyword evidence="7 9" id="KW-0505">Motor protein</keyword>
<organism evidence="13 14">
    <name type="scientific">Oryza sativa subsp. indica</name>
    <name type="common">Rice</name>
    <dbReference type="NCBI Taxonomy" id="39946"/>
    <lineage>
        <taxon>Eukaryota</taxon>
        <taxon>Viridiplantae</taxon>
        <taxon>Streptophyta</taxon>
        <taxon>Embryophyta</taxon>
        <taxon>Tracheophyta</taxon>
        <taxon>Spermatophyta</taxon>
        <taxon>Magnoliopsida</taxon>
        <taxon>Liliopsida</taxon>
        <taxon>Poales</taxon>
        <taxon>Poaceae</taxon>
        <taxon>BOP clade</taxon>
        <taxon>Oryzoideae</taxon>
        <taxon>Oryzeae</taxon>
        <taxon>Oryzinae</taxon>
        <taxon>Oryza</taxon>
        <taxon>Oryza sativa</taxon>
    </lineage>
</organism>
<feature type="domain" description="Kinesin motor" evidence="12">
    <location>
        <begin position="16"/>
        <end position="326"/>
    </location>
</feature>
<keyword evidence="5 9" id="KW-0547">Nucleotide-binding</keyword>
<evidence type="ECO:0000256" key="10">
    <source>
        <dbReference type="SAM" id="MobiDB-lite"/>
    </source>
</evidence>
<keyword evidence="4" id="KW-0677">Repeat</keyword>
<dbReference type="Pfam" id="PF00307">
    <property type="entry name" value="CH"/>
    <property type="match status" value="1"/>
</dbReference>
<dbReference type="InterPro" id="IPR036872">
    <property type="entry name" value="CH_dom_sf"/>
</dbReference>
<sequence length="326" mass="36471">MSTPTPGGSTRVKEEKIFVTVRVRPLSKKELALKDQVAWECDDNQTILYKGPPQDRAAPTSYTFDKVFGPASQTEVVYEEGAKDVAMSALTGINATIFAYGQTSSGKTFTMRGVTESAVNDIYRHIENVHFESFLCNMSISSTIKRDMLLLVTAFLWQLMRYNILQLLKNLRFHSNGKEITDNDILIWANKKVKDSGKHSRMESFKDRSLSSGIFFLNLLGAVEPRVVNWSLVTKGEKDEEKQMNASYIISVARKLGCSIFLLPEDILEVNQKMMLTLTASIMYWHLKKPTSFSLDTENGSSCETSSISTSDDSASESSFDDSGAR</sequence>
<protein>
    <recommendedName>
        <fullName evidence="15">Kinesin motor domain-containing protein</fullName>
    </recommendedName>
</protein>
<dbReference type="AlphaFoldDB" id="B8A8Z1"/>
<evidence type="ECO:0008006" key="15">
    <source>
        <dbReference type="Google" id="ProtNLM"/>
    </source>
</evidence>
<dbReference type="Gramene" id="BGIOSGA003635-TA">
    <property type="protein sequence ID" value="BGIOSGA003635-PA"/>
    <property type="gene ID" value="BGIOSGA003635"/>
</dbReference>
<dbReference type="PANTHER" id="PTHR19961:SF18">
    <property type="entry name" value="FI19014P1"/>
    <property type="match status" value="1"/>
</dbReference>
<dbReference type="PROSITE" id="PS50021">
    <property type="entry name" value="CH"/>
    <property type="match status" value="1"/>
</dbReference>
<accession>B8A8Z1</accession>
<gene>
    <name evidence="13" type="ORF">OsI_02172</name>
</gene>
<dbReference type="GO" id="GO:0005737">
    <property type="term" value="C:cytoplasm"/>
    <property type="evidence" value="ECO:0007669"/>
    <property type="project" value="TreeGrafter"/>
</dbReference>
<evidence type="ECO:0000256" key="7">
    <source>
        <dbReference type="ARBA" id="ARBA00023175"/>
    </source>
</evidence>
<dbReference type="GO" id="GO:0051015">
    <property type="term" value="F:actin filament binding"/>
    <property type="evidence" value="ECO:0007669"/>
    <property type="project" value="InterPro"/>
</dbReference>
<dbReference type="GO" id="GO:0005524">
    <property type="term" value="F:ATP binding"/>
    <property type="evidence" value="ECO:0007669"/>
    <property type="project" value="UniProtKB-UniRule"/>
</dbReference>
<dbReference type="FunFam" id="1.10.418.10:FF:000080">
    <property type="entry name" value="Fimbrin-2"/>
    <property type="match status" value="1"/>
</dbReference>
<feature type="region of interest" description="Disordered" evidence="10">
    <location>
        <begin position="294"/>
        <end position="326"/>
    </location>
</feature>
<feature type="binding site" evidence="9">
    <location>
        <begin position="101"/>
        <end position="108"/>
    </location>
    <ligand>
        <name>ATP</name>
        <dbReference type="ChEBI" id="CHEBI:30616"/>
    </ligand>
</feature>